<keyword evidence="8" id="KW-0378">Hydrolase</keyword>
<evidence type="ECO:0000313" key="8">
    <source>
        <dbReference type="EMBL" id="MFC3155034.1"/>
    </source>
</evidence>
<reference evidence="9" key="1">
    <citation type="journal article" date="2019" name="Int. J. Syst. Evol. Microbiol.">
        <title>The Global Catalogue of Microorganisms (GCM) 10K type strain sequencing project: providing services to taxonomists for standard genome sequencing and annotation.</title>
        <authorList>
            <consortium name="The Broad Institute Genomics Platform"/>
            <consortium name="The Broad Institute Genome Sequencing Center for Infectious Disease"/>
            <person name="Wu L."/>
            <person name="Ma J."/>
        </authorList>
    </citation>
    <scope>NUCLEOTIDE SEQUENCE [LARGE SCALE GENOMIC DNA]</scope>
    <source>
        <strain evidence="9">KCTC 52141</strain>
    </source>
</reference>
<dbReference type="Gene3D" id="1.50.10.10">
    <property type="match status" value="1"/>
</dbReference>
<keyword evidence="4" id="KW-0112">Calmodulin-binding</keyword>
<dbReference type="SUPFAM" id="SSF48371">
    <property type="entry name" value="ARM repeat"/>
    <property type="match status" value="1"/>
</dbReference>
<dbReference type="Pfam" id="PF19292">
    <property type="entry name" value="KPBB_C"/>
    <property type="match status" value="1"/>
</dbReference>
<accession>A0ABV7HQN2</accession>
<dbReference type="InterPro" id="IPR011613">
    <property type="entry name" value="GH15-like"/>
</dbReference>
<evidence type="ECO:0000256" key="5">
    <source>
        <dbReference type="ARBA" id="ARBA00023277"/>
    </source>
</evidence>
<comment type="caution">
    <text evidence="8">The sequence shown here is derived from an EMBL/GenBank/DDBJ whole genome shotgun (WGS) entry which is preliminary data.</text>
</comment>
<evidence type="ECO:0000256" key="3">
    <source>
        <dbReference type="ARBA" id="ARBA00022600"/>
    </source>
</evidence>
<keyword evidence="5" id="KW-0119">Carbohydrate metabolism</keyword>
<dbReference type="Pfam" id="PF00723">
    <property type="entry name" value="Glyco_hydro_15"/>
    <property type="match status" value="1"/>
</dbReference>
<dbReference type="InterPro" id="IPR012341">
    <property type="entry name" value="6hp_glycosidase-like_sf"/>
</dbReference>
<evidence type="ECO:0000259" key="7">
    <source>
        <dbReference type="Pfam" id="PF19292"/>
    </source>
</evidence>
<feature type="domain" description="GH15-like" evidence="6">
    <location>
        <begin position="9"/>
        <end position="792"/>
    </location>
</feature>
<protein>
    <submittedName>
        <fullName evidence="8">Glycoside hydrolase family 15 protein</fullName>
    </submittedName>
</protein>
<gene>
    <name evidence="8" type="ORF">ACFOEB_07465</name>
</gene>
<keyword evidence="3" id="KW-0321">Glycogen metabolism</keyword>
<dbReference type="InterPro" id="IPR008928">
    <property type="entry name" value="6-hairpin_glycosidase_sf"/>
</dbReference>
<dbReference type="SUPFAM" id="SSF48208">
    <property type="entry name" value="Six-hairpin glycosidases"/>
    <property type="match status" value="1"/>
</dbReference>
<dbReference type="RefSeq" id="WP_382415552.1">
    <property type="nucleotide sequence ID" value="NZ_AP031500.1"/>
</dbReference>
<dbReference type="InterPro" id="IPR008734">
    <property type="entry name" value="PHK_A/B_su"/>
</dbReference>
<evidence type="ECO:0000256" key="2">
    <source>
        <dbReference type="ARBA" id="ARBA00007128"/>
    </source>
</evidence>
<dbReference type="Proteomes" id="UP001595548">
    <property type="component" value="Unassembled WGS sequence"/>
</dbReference>
<dbReference type="InterPro" id="IPR045583">
    <property type="entry name" value="KPBA/B_C"/>
</dbReference>
<feature type="domain" description="Phosphorylase b kinase regulatory subunit alpha/beta C-terminal" evidence="7">
    <location>
        <begin position="813"/>
        <end position="987"/>
    </location>
</feature>
<organism evidence="8 9">
    <name type="scientific">Gilvimarinus japonicus</name>
    <dbReference type="NCBI Taxonomy" id="1796469"/>
    <lineage>
        <taxon>Bacteria</taxon>
        <taxon>Pseudomonadati</taxon>
        <taxon>Pseudomonadota</taxon>
        <taxon>Gammaproteobacteria</taxon>
        <taxon>Cellvibrionales</taxon>
        <taxon>Cellvibrionaceae</taxon>
        <taxon>Gilvimarinus</taxon>
    </lineage>
</organism>
<dbReference type="EMBL" id="JBHRTL010000006">
    <property type="protein sequence ID" value="MFC3155034.1"/>
    <property type="molecule type" value="Genomic_DNA"/>
</dbReference>
<comment type="similarity">
    <text evidence="2">Belongs to the phosphorylase b kinase regulatory chain family.</text>
</comment>
<proteinExistence type="inferred from homology"/>
<dbReference type="GO" id="GO:0016787">
    <property type="term" value="F:hydrolase activity"/>
    <property type="evidence" value="ECO:0007669"/>
    <property type="project" value="UniProtKB-KW"/>
</dbReference>
<evidence type="ECO:0000259" key="6">
    <source>
        <dbReference type="Pfam" id="PF00723"/>
    </source>
</evidence>
<evidence type="ECO:0000256" key="4">
    <source>
        <dbReference type="ARBA" id="ARBA00022860"/>
    </source>
</evidence>
<dbReference type="InterPro" id="IPR016024">
    <property type="entry name" value="ARM-type_fold"/>
</dbReference>
<comment type="pathway">
    <text evidence="1">Glycan biosynthesis; glycogen metabolism.</text>
</comment>
<evidence type="ECO:0000256" key="1">
    <source>
        <dbReference type="ARBA" id="ARBA00005131"/>
    </source>
</evidence>
<sequence length="1036" mass="116088">MKRQNETLERIYREIKTVILARQHPVTGLLPASTASTHHGDYTDAWVRDNVYSIISVWALSIAMDRAGQKNRCDLLQQSTIKLMRGLLQSMMRQAEKVEKFKHTLDPFDSLHAKYDTATGLPVVADDAWGHLQIDATSIFLLMLAQMSATGLRIVCTGSEVDFVQNLVYYISSAYRTPDFGIWERGNKINNGLTEINASSVGMAKAALQALDGLNLFGPHATRRAVIHVVPDAVSLARNTLGALLPRESLSKEVDSALLSVIGFPAFAVGRVELLTKTRDTILSKLGGNYGCKRFLWDGHQTVIEENSRLYYEHSELAEFEHIESEWPLFYTYLYINALFDELGTTAAHYRKKIESLMVTKDGIGLIPELYYLEQEHVAAEKKQPRSQPRQPNENIPLVWAQSLYYTGLLLDEGYLNTEDLDPLYIRRRSTRFSQAQIALVVLAESDQVKSTLAKNGVIAESLEDIKPITVLTAPHLVEVYTRVGANDALGLTGRPRRRLQSLATSHTFRINNKSCLCLSWLQSEENDYRLFDAEFFTECLISEINHIRKHWIDPEVAVFTLKISADLCAVPNADVLFKALKDLQLRTTHEHVGNASASLALRASRATKFALPDICLTPIKTQHTPVITELPFSNQQLTASARQLMECVNSDDPNTLTQAFENAMTGRNLSDIASDDGTLSLREMFTALSHYAQQTNRWALARICFAYLQHGHNDLANSLTLLAARHLKITIGEDNDSELTISSQLTNDEIIDGLVKVLSHPLERALAQEAIIAIGGLLRTRPYLFEGLRSIALHNFILLCSHYDNEALSPIEWLATQSPSYLYNKLRKVLDSQRKVFSQGVNHSFHLGHEQSSLLQGSDAIAANAVGADWFEWRLARGFITRFDDEFLQAIWQSLASANTLVFGDSDSDEYSLDCELIRSSMTSGEESFAQLIDHLTQSLHPSYYKSAVVEALHCFTLFCQNNPKAFFDRPVVFSRLLEEAARLWSEATEGLCGNNRNIDLLLQQSPRVLQDYMMQALASEADTAPSPDPLATTE</sequence>
<evidence type="ECO:0000313" key="9">
    <source>
        <dbReference type="Proteomes" id="UP001595548"/>
    </source>
</evidence>
<name>A0ABV7HQN2_9GAMM</name>
<dbReference type="PANTHER" id="PTHR10749:SF8">
    <property type="entry name" value="PHOSPHORYLASE B KINASE REGULATORY SUBUNIT BETA"/>
    <property type="match status" value="1"/>
</dbReference>
<dbReference type="PANTHER" id="PTHR10749">
    <property type="entry name" value="PHOSPHORYLASE B KINASE REGULATORY SUBUNIT"/>
    <property type="match status" value="1"/>
</dbReference>
<keyword evidence="9" id="KW-1185">Reference proteome</keyword>